<evidence type="ECO:0000313" key="3">
    <source>
        <dbReference type="Proteomes" id="UP000248614"/>
    </source>
</evidence>
<dbReference type="InterPro" id="IPR015943">
    <property type="entry name" value="WD40/YVTN_repeat-like_dom_sf"/>
</dbReference>
<feature type="signal peptide" evidence="1">
    <location>
        <begin position="1"/>
        <end position="15"/>
    </location>
</feature>
<comment type="caution">
    <text evidence="2">The sequence shown here is derived from an EMBL/GenBank/DDBJ whole genome shotgun (WGS) entry which is preliminary data.</text>
</comment>
<dbReference type="AlphaFoldDB" id="A0A2W4ZAV8"/>
<dbReference type="PANTHER" id="PTHR47197">
    <property type="entry name" value="PROTEIN NIRF"/>
    <property type="match status" value="1"/>
</dbReference>
<dbReference type="SUPFAM" id="SSF51004">
    <property type="entry name" value="C-terminal (heme d1) domain of cytochrome cd1-nitrite reductase"/>
    <property type="match status" value="1"/>
</dbReference>
<dbReference type="EMBL" id="QFNF01000010">
    <property type="protein sequence ID" value="PZO78846.1"/>
    <property type="molecule type" value="Genomic_DNA"/>
</dbReference>
<dbReference type="InterPro" id="IPR051200">
    <property type="entry name" value="Host-pathogen_enzymatic-act"/>
</dbReference>
<name>A0A2W4ZAV8_9SPHN</name>
<dbReference type="Proteomes" id="UP000248614">
    <property type="component" value="Unassembled WGS sequence"/>
</dbReference>
<dbReference type="PANTHER" id="PTHR47197:SF3">
    <property type="entry name" value="DIHYDRO-HEME D1 DEHYDROGENASE"/>
    <property type="match status" value="1"/>
</dbReference>
<keyword evidence="1" id="KW-0732">Signal</keyword>
<organism evidence="2 3">
    <name type="scientific">Sphingomonas hengshuiensis</name>
    <dbReference type="NCBI Taxonomy" id="1609977"/>
    <lineage>
        <taxon>Bacteria</taxon>
        <taxon>Pseudomonadati</taxon>
        <taxon>Pseudomonadota</taxon>
        <taxon>Alphaproteobacteria</taxon>
        <taxon>Sphingomonadales</taxon>
        <taxon>Sphingomonadaceae</taxon>
        <taxon>Sphingomonas</taxon>
    </lineage>
</organism>
<dbReference type="Gene3D" id="2.130.10.10">
    <property type="entry name" value="YVTN repeat-like/Quinoprotein amine dehydrogenase"/>
    <property type="match status" value="1"/>
</dbReference>
<evidence type="ECO:0000256" key="1">
    <source>
        <dbReference type="SAM" id="SignalP"/>
    </source>
</evidence>
<feature type="chain" id="PRO_5016152258" description="YncE family protein" evidence="1">
    <location>
        <begin position="16"/>
        <end position="371"/>
    </location>
</feature>
<gene>
    <name evidence="2" type="ORF">DI632_06030</name>
</gene>
<dbReference type="InterPro" id="IPR011048">
    <property type="entry name" value="Haem_d1_sf"/>
</dbReference>
<protein>
    <recommendedName>
        <fullName evidence="4">YncE family protein</fullName>
    </recommendedName>
</protein>
<sequence length="371" mass="38559">MAVALSCMVPSVAFASPCPDSAAAITDATPCIDDDHQFPWGQHERHIGHRDRLIVAMSAPRSIVAIDPVDGRTVATLALPAATDGTASPRAPVLAASADRARIAVADPASRTILLVDAATMVPLARHAFADTPADLALSADGREVWVAWRDRPNISIHDGATLRETGMLAVDGGVAHLRFAPDGGSVLACSADGTPARTIDRATHRTVARIDQRGAGCSAAAYAPDGRHGWIALADGHGVVVADTDAPDGAARLVRQPGSVRAIAFEDNALGTIADLCGTAGTVAIDTRSLATVRHARPGPPCRRLWPAGNGVRLYLLPAGERSQVARVDPLLRRDGADLTLPGQAGDVLYLPRVPDARGRNALAGRMAAR</sequence>
<evidence type="ECO:0008006" key="4">
    <source>
        <dbReference type="Google" id="ProtNLM"/>
    </source>
</evidence>
<proteinExistence type="predicted"/>
<reference evidence="2 3" key="1">
    <citation type="submission" date="2017-08" db="EMBL/GenBank/DDBJ databases">
        <title>Infants hospitalized years apart are colonized by the same room-sourced microbial strains.</title>
        <authorList>
            <person name="Brooks B."/>
            <person name="Olm M.R."/>
            <person name="Firek B.A."/>
            <person name="Baker R."/>
            <person name="Thomas B.C."/>
            <person name="Morowitz M.J."/>
            <person name="Banfield J.F."/>
        </authorList>
    </citation>
    <scope>NUCLEOTIDE SEQUENCE [LARGE SCALE GENOMIC DNA]</scope>
    <source>
        <strain evidence="2">S2_018_000_R3_110</strain>
    </source>
</reference>
<accession>A0A2W4ZAV8</accession>
<evidence type="ECO:0000313" key="2">
    <source>
        <dbReference type="EMBL" id="PZO78846.1"/>
    </source>
</evidence>